<evidence type="ECO:0000256" key="2">
    <source>
        <dbReference type="ARBA" id="ARBA00010663"/>
    </source>
</evidence>
<evidence type="ECO:0000313" key="17">
    <source>
        <dbReference type="Proteomes" id="UP000789390"/>
    </source>
</evidence>
<dbReference type="CDD" id="cd15094">
    <property type="entry name" value="7tmA_AstC_insect"/>
    <property type="match status" value="1"/>
</dbReference>
<evidence type="ECO:0000256" key="7">
    <source>
        <dbReference type="ARBA" id="ARBA00023136"/>
    </source>
</evidence>
<reference evidence="16" key="1">
    <citation type="submission" date="2021-11" db="EMBL/GenBank/DDBJ databases">
        <authorList>
            <person name="Schell T."/>
        </authorList>
    </citation>
    <scope>NUCLEOTIDE SEQUENCE</scope>
    <source>
        <strain evidence="16">M5</strain>
    </source>
</reference>
<evidence type="ECO:0000256" key="9">
    <source>
        <dbReference type="ARBA" id="ARBA00023170"/>
    </source>
</evidence>
<name>A0A8J2WC45_9CRUS</name>
<sequence>MDSTVSWMNDTSDMPDLLVNEYEIPLLGAFLFYFVQCLYGTVFVVGLMGNTLVIYVVLRYTKMQTVTNLYILNLAVADECFLIGIPFIMTTMGLGYWPFGNVMCKIYMTTTSVNQFTSSLLLTVMSADRYIAVCHPIDAATVRTPFIAKVVSTTTWGISFLMIVPIFLYAHTQQVHSDWAIGSLNDSGMADTLYWSNGSATTIASWMRNNTLAMSSVLSGSNSVDDGVEIHSASPIVSCNIYWPENEYMNGQAAFTLYTFTLAFAIPLILILVFYILVIRKLKTVGPTNKSKEKRRSHRKVTRLVLTVVTVYVLCWLPYWVSQVSLIFTPPKASQSPYIVAIFLLAGCLGYSNSAVNPILYAFLSDNFKKSFMKACTCAERMEVNKALMGENSVFTRRGRNSERTFGHNDSQRSRIPPIPGPAGRSYVPQETIELANPILATIQQEMCVSCAIAVDRSDEECCNGSTDGETQAVTNGSLKMDVIIQNGNSARSDDIKQVFFNSKHIHIIGTSAASPGIVDPVFSCEHATRVNGTSHVLHSDLS</sequence>
<keyword evidence="7 14" id="KW-0472">Membrane</keyword>
<dbReference type="OrthoDB" id="6076970at2759"/>
<evidence type="ECO:0000256" key="1">
    <source>
        <dbReference type="ARBA" id="ARBA00004651"/>
    </source>
</evidence>
<feature type="region of interest" description="Disordered" evidence="13">
    <location>
        <begin position="400"/>
        <end position="423"/>
    </location>
</feature>
<dbReference type="Proteomes" id="UP000789390">
    <property type="component" value="Unassembled WGS sequence"/>
</dbReference>
<dbReference type="SUPFAM" id="SSF81321">
    <property type="entry name" value="Family A G protein-coupled receptor-like"/>
    <property type="match status" value="1"/>
</dbReference>
<evidence type="ECO:0000256" key="3">
    <source>
        <dbReference type="ARBA" id="ARBA00022475"/>
    </source>
</evidence>
<organism evidence="16 17">
    <name type="scientific">Daphnia galeata</name>
    <dbReference type="NCBI Taxonomy" id="27404"/>
    <lineage>
        <taxon>Eukaryota</taxon>
        <taxon>Metazoa</taxon>
        <taxon>Ecdysozoa</taxon>
        <taxon>Arthropoda</taxon>
        <taxon>Crustacea</taxon>
        <taxon>Branchiopoda</taxon>
        <taxon>Diplostraca</taxon>
        <taxon>Cladocera</taxon>
        <taxon>Anomopoda</taxon>
        <taxon>Daphniidae</taxon>
        <taxon>Daphnia</taxon>
    </lineage>
</organism>
<feature type="transmembrane region" description="Helical" evidence="14">
    <location>
        <begin position="70"/>
        <end position="94"/>
    </location>
</feature>
<keyword evidence="17" id="KW-1185">Reference proteome</keyword>
<feature type="transmembrane region" description="Helical" evidence="14">
    <location>
        <begin position="106"/>
        <end position="125"/>
    </location>
</feature>
<dbReference type="AlphaFoldDB" id="A0A8J2WC45"/>
<keyword evidence="6 12" id="KW-0297">G-protein coupled receptor</keyword>
<dbReference type="SMART" id="SM01381">
    <property type="entry name" value="7TM_GPCR_Srsx"/>
    <property type="match status" value="1"/>
</dbReference>
<dbReference type="PANTHER" id="PTHR24229">
    <property type="entry name" value="NEUROPEPTIDES RECEPTOR"/>
    <property type="match status" value="1"/>
</dbReference>
<evidence type="ECO:0000256" key="10">
    <source>
        <dbReference type="ARBA" id="ARBA00023180"/>
    </source>
</evidence>
<dbReference type="PRINTS" id="PR00237">
    <property type="entry name" value="GPCRRHODOPSN"/>
</dbReference>
<comment type="caution">
    <text evidence="16">The sequence shown here is derived from an EMBL/GenBank/DDBJ whole genome shotgun (WGS) entry which is preliminary data.</text>
</comment>
<evidence type="ECO:0000256" key="5">
    <source>
        <dbReference type="ARBA" id="ARBA00022989"/>
    </source>
</evidence>
<evidence type="ECO:0000256" key="14">
    <source>
        <dbReference type="SAM" id="Phobius"/>
    </source>
</evidence>
<dbReference type="GO" id="GO:0042277">
    <property type="term" value="F:peptide binding"/>
    <property type="evidence" value="ECO:0007669"/>
    <property type="project" value="TreeGrafter"/>
</dbReference>
<evidence type="ECO:0000256" key="13">
    <source>
        <dbReference type="SAM" id="MobiDB-lite"/>
    </source>
</evidence>
<evidence type="ECO:0000256" key="11">
    <source>
        <dbReference type="ARBA" id="ARBA00023224"/>
    </source>
</evidence>
<accession>A0A8J2WC45</accession>
<feature type="transmembrane region" description="Helical" evidence="14">
    <location>
        <begin position="146"/>
        <end position="170"/>
    </location>
</feature>
<gene>
    <name evidence="16" type="ORF">DGAL_LOCUS523</name>
</gene>
<protein>
    <recommendedName>
        <fullName evidence="15">G-protein coupled receptors family 1 profile domain-containing protein</fullName>
    </recommendedName>
</protein>
<keyword evidence="10" id="KW-0325">Glycoprotein</keyword>
<dbReference type="Pfam" id="PF00001">
    <property type="entry name" value="7tm_1"/>
    <property type="match status" value="2"/>
</dbReference>
<feature type="transmembrane region" description="Helical" evidence="14">
    <location>
        <begin position="339"/>
        <end position="364"/>
    </location>
</feature>
<dbReference type="EMBL" id="CAKKLH010000002">
    <property type="protein sequence ID" value="CAH0098445.1"/>
    <property type="molecule type" value="Genomic_DNA"/>
</dbReference>
<dbReference type="InterPro" id="IPR000586">
    <property type="entry name" value="Somatstn_rcpt"/>
</dbReference>
<dbReference type="GO" id="GO:0005886">
    <property type="term" value="C:plasma membrane"/>
    <property type="evidence" value="ECO:0007669"/>
    <property type="project" value="UniProtKB-SubCell"/>
</dbReference>
<evidence type="ECO:0000256" key="8">
    <source>
        <dbReference type="ARBA" id="ARBA00023157"/>
    </source>
</evidence>
<dbReference type="PROSITE" id="PS50262">
    <property type="entry name" value="G_PROTEIN_RECEP_F1_2"/>
    <property type="match status" value="1"/>
</dbReference>
<evidence type="ECO:0000259" key="15">
    <source>
        <dbReference type="PROSITE" id="PS50262"/>
    </source>
</evidence>
<dbReference type="PANTHER" id="PTHR24229:SF40">
    <property type="entry name" value="ALLATOSTATIN C RECEPTOR 1-RELATED"/>
    <property type="match status" value="1"/>
</dbReference>
<evidence type="ECO:0000313" key="16">
    <source>
        <dbReference type="EMBL" id="CAH0098445.1"/>
    </source>
</evidence>
<dbReference type="GO" id="GO:0043005">
    <property type="term" value="C:neuron projection"/>
    <property type="evidence" value="ECO:0007669"/>
    <property type="project" value="TreeGrafter"/>
</dbReference>
<feature type="transmembrane region" description="Helical" evidence="14">
    <location>
        <begin position="301"/>
        <end position="319"/>
    </location>
</feature>
<keyword evidence="9 12" id="KW-0675">Receptor</keyword>
<evidence type="ECO:0000256" key="4">
    <source>
        <dbReference type="ARBA" id="ARBA00022692"/>
    </source>
</evidence>
<evidence type="ECO:0000256" key="12">
    <source>
        <dbReference type="RuleBase" id="RU000688"/>
    </source>
</evidence>
<feature type="transmembrane region" description="Helical" evidence="14">
    <location>
        <begin position="30"/>
        <end position="58"/>
    </location>
</feature>
<dbReference type="InterPro" id="IPR000276">
    <property type="entry name" value="GPCR_Rhodpsn"/>
</dbReference>
<dbReference type="GO" id="GO:0004994">
    <property type="term" value="F:somatostatin receptor activity"/>
    <property type="evidence" value="ECO:0007669"/>
    <property type="project" value="InterPro"/>
</dbReference>
<dbReference type="InterPro" id="IPR017452">
    <property type="entry name" value="GPCR_Rhodpsn_7TM"/>
</dbReference>
<keyword evidence="4 12" id="KW-0812">Transmembrane</keyword>
<feature type="domain" description="G-protein coupled receptors family 1 profile" evidence="15">
    <location>
        <begin position="49"/>
        <end position="361"/>
    </location>
</feature>
<comment type="similarity">
    <text evidence="2 12">Belongs to the G-protein coupled receptor 1 family.</text>
</comment>
<dbReference type="PRINTS" id="PR00246">
    <property type="entry name" value="SOMATOSTATNR"/>
</dbReference>
<keyword evidence="11 12" id="KW-0807">Transducer</keyword>
<dbReference type="Gene3D" id="1.20.1070.10">
    <property type="entry name" value="Rhodopsin 7-helix transmembrane proteins"/>
    <property type="match status" value="1"/>
</dbReference>
<keyword evidence="8" id="KW-1015">Disulfide bond</keyword>
<proteinExistence type="inferred from homology"/>
<keyword evidence="3" id="KW-1003">Cell membrane</keyword>
<keyword evidence="5 14" id="KW-1133">Transmembrane helix</keyword>
<comment type="subcellular location">
    <subcellularLocation>
        <location evidence="1">Cell membrane</location>
        <topology evidence="1">Multi-pass membrane protein</topology>
    </subcellularLocation>
</comment>
<feature type="compositionally biased region" description="Basic and acidic residues" evidence="13">
    <location>
        <begin position="400"/>
        <end position="413"/>
    </location>
</feature>
<feature type="transmembrane region" description="Helical" evidence="14">
    <location>
        <begin position="255"/>
        <end position="280"/>
    </location>
</feature>
<evidence type="ECO:0000256" key="6">
    <source>
        <dbReference type="ARBA" id="ARBA00023040"/>
    </source>
</evidence>
<dbReference type="PROSITE" id="PS00237">
    <property type="entry name" value="G_PROTEIN_RECEP_F1_1"/>
    <property type="match status" value="1"/>
</dbReference>